<evidence type="ECO:0000313" key="2">
    <source>
        <dbReference type="EMBL" id="GFH60390.1"/>
    </source>
</evidence>
<feature type="region of interest" description="Disordered" evidence="1">
    <location>
        <begin position="361"/>
        <end position="473"/>
    </location>
</feature>
<feature type="compositionally biased region" description="Basic residues" evidence="1">
    <location>
        <begin position="1008"/>
        <end position="1021"/>
    </location>
</feature>
<dbReference type="PANTHER" id="PTHR14932:SF1">
    <property type="entry name" value="RAB-LIKE PROTEIN 6"/>
    <property type="match status" value="1"/>
</dbReference>
<feature type="compositionally biased region" description="Basic residues" evidence="1">
    <location>
        <begin position="451"/>
        <end position="465"/>
    </location>
</feature>
<gene>
    <name evidence="2" type="ORF">CTEN210_16866</name>
</gene>
<dbReference type="AlphaFoldDB" id="A0AAD3DBM3"/>
<feature type="compositionally biased region" description="Low complexity" evidence="1">
    <location>
        <begin position="77"/>
        <end position="91"/>
    </location>
</feature>
<dbReference type="GO" id="GO:0005829">
    <property type="term" value="C:cytosol"/>
    <property type="evidence" value="ECO:0007669"/>
    <property type="project" value="TreeGrafter"/>
</dbReference>
<feature type="compositionally biased region" description="Basic and acidic residues" evidence="1">
    <location>
        <begin position="676"/>
        <end position="687"/>
    </location>
</feature>
<feature type="compositionally biased region" description="Polar residues" evidence="1">
    <location>
        <begin position="745"/>
        <end position="755"/>
    </location>
</feature>
<dbReference type="Gene3D" id="3.40.50.300">
    <property type="entry name" value="P-loop containing nucleotide triphosphate hydrolases"/>
    <property type="match status" value="1"/>
</dbReference>
<feature type="compositionally biased region" description="Polar residues" evidence="1">
    <location>
        <begin position="873"/>
        <end position="886"/>
    </location>
</feature>
<evidence type="ECO:0000313" key="3">
    <source>
        <dbReference type="Proteomes" id="UP001054902"/>
    </source>
</evidence>
<protein>
    <submittedName>
        <fullName evidence="2">Uncharacterized protein</fullName>
    </submittedName>
</protein>
<accession>A0AAD3DBM3</accession>
<feature type="compositionally biased region" description="Basic and acidic residues" evidence="1">
    <location>
        <begin position="728"/>
        <end position="744"/>
    </location>
</feature>
<feature type="compositionally biased region" description="Polar residues" evidence="1">
    <location>
        <begin position="603"/>
        <end position="624"/>
    </location>
</feature>
<feature type="compositionally biased region" description="Basic and acidic residues" evidence="1">
    <location>
        <begin position="433"/>
        <end position="446"/>
    </location>
</feature>
<dbReference type="InterPro" id="IPR040385">
    <property type="entry name" value="RABL6"/>
</dbReference>
<feature type="compositionally biased region" description="Basic and acidic residues" evidence="1">
    <location>
        <begin position="855"/>
        <end position="872"/>
    </location>
</feature>
<feature type="compositionally biased region" description="Polar residues" evidence="1">
    <location>
        <begin position="58"/>
        <end position="68"/>
    </location>
</feature>
<feature type="compositionally biased region" description="Basic and acidic residues" evidence="1">
    <location>
        <begin position="372"/>
        <end position="384"/>
    </location>
</feature>
<dbReference type="PANTHER" id="PTHR14932">
    <property type="entry name" value="RAS GTPASE-RELATED"/>
    <property type="match status" value="1"/>
</dbReference>
<feature type="compositionally biased region" description="Basic and acidic residues" evidence="1">
    <location>
        <begin position="10"/>
        <end position="19"/>
    </location>
</feature>
<feature type="compositionally biased region" description="Polar residues" evidence="1">
    <location>
        <begin position="361"/>
        <end position="371"/>
    </location>
</feature>
<keyword evidence="3" id="KW-1185">Reference proteome</keyword>
<feature type="compositionally biased region" description="Polar residues" evidence="1">
    <location>
        <begin position="22"/>
        <end position="51"/>
    </location>
</feature>
<dbReference type="GO" id="GO:0005525">
    <property type="term" value="F:GTP binding"/>
    <property type="evidence" value="ECO:0007669"/>
    <property type="project" value="InterPro"/>
</dbReference>
<feature type="compositionally biased region" description="Basic and acidic residues" evidence="1">
    <location>
        <begin position="639"/>
        <end position="666"/>
    </location>
</feature>
<feature type="region of interest" description="Disordered" evidence="1">
    <location>
        <begin position="848"/>
        <end position="886"/>
    </location>
</feature>
<feature type="compositionally biased region" description="Basic residues" evidence="1">
    <location>
        <begin position="990"/>
        <end position="999"/>
    </location>
</feature>
<dbReference type="Proteomes" id="UP001054902">
    <property type="component" value="Unassembled WGS sequence"/>
</dbReference>
<feature type="compositionally biased region" description="Low complexity" evidence="1">
    <location>
        <begin position="535"/>
        <end position="546"/>
    </location>
</feature>
<feature type="region of interest" description="Disordered" evidence="1">
    <location>
        <begin position="699"/>
        <end position="755"/>
    </location>
</feature>
<sequence length="1021" mass="113736">MGTTESTLNHGEEGSDKVRPSISPSKHSIQTSGHATPRSVGTVSTASSRNNLHIPRAIQTNGTVSPNIKPSGKRIQSPISTNSISIGSTTSPMASAKQMPKRQLSILKGIVCGHEGSGKSSLMYRLRGEEHIPQNKQNIKKKVMALIPWSANSAFSDPDANAGTEKVDAISNGNMKNDVVQLHIVERHEKDYSTWVTRSKVDFVIILVDRTNQESLEAAVAIFKSIESYFANDEKEKSNDNMLSICILLNHYDKSVIPKDAKNETSTDEKKINLITLEDVKSAMGRRTVDKIQVKYLETCMKIGYGLEALNSFISLPYLQKKREELMKQLEQVNHGLNTWETNFSKQCFVTYQEIYEAQRSSTVDTSSSVNENKKEVRDQKGAVKETSVSLVNEASKPNDKDMNSINNQSKTTHTERRSIIHGNGNKSLSNMDKSDKIKPSKKLETAAKIASKKQTKRKSGKSISKKYEKKVSKKEIPVYKDPKEALEAFLASDDDDDDIQYSKTTHKEMRINFSAKTKHHATNSAVLDSDSEDSSVSSSYYIQSYEPTLSKARDKSNDTTSGHEYESHATENDEEESKEVQDTTSSKEESVRDVKETEKSQDLSISSTESTPNVNENATSVRKNCNKEIQETVVEDESSMKEISDDNRAETEERQKCDVEYDKSVAENVTTESELTTKEKKDCGEKCSVHKEIPSEIEVEKIPDLDDNTAQIESSRSDDEVGGQEVIQRDIALEGDKKQDSTKETQIQSTDVISSAANDEVQVSRLEEEPVEALQNCKCDKVDETSTSIDSLRSKIDQNELDEDEDTHVDLDTVTQEEILPPDNVDDSAEASIVEGDNFASNVQIEIKYGESSMEEKSENEEVSKDEDQQDQHSMLSEENTARASKFTNQQALVFDEESDVEDVLLQKNIQVIDSDSDDDFIVGTKDAQAHTRNRIYRSDLKNMQNVEAHTESVQENHSTPEVSLSANVNDAIQAALAAAQKNAEKASKPKKSKKSKKSSSSSAVEKKKKKKKKKSVVVD</sequence>
<proteinExistence type="predicted"/>
<feature type="compositionally biased region" description="Polar residues" evidence="1">
    <location>
        <begin position="957"/>
        <end position="967"/>
    </location>
</feature>
<evidence type="ECO:0000256" key="1">
    <source>
        <dbReference type="SAM" id="MobiDB-lite"/>
    </source>
</evidence>
<comment type="caution">
    <text evidence="2">The sequence shown here is derived from an EMBL/GenBank/DDBJ whole genome shotgun (WGS) entry which is preliminary data.</text>
</comment>
<reference evidence="2 3" key="1">
    <citation type="journal article" date="2021" name="Sci. Rep.">
        <title>The genome of the diatom Chaetoceros tenuissimus carries an ancient integrated fragment of an extant virus.</title>
        <authorList>
            <person name="Hongo Y."/>
            <person name="Kimura K."/>
            <person name="Takaki Y."/>
            <person name="Yoshida Y."/>
            <person name="Baba S."/>
            <person name="Kobayashi G."/>
            <person name="Nagasaki K."/>
            <person name="Hano T."/>
            <person name="Tomaru Y."/>
        </authorList>
    </citation>
    <scope>NUCLEOTIDE SEQUENCE [LARGE SCALE GENOMIC DNA]</scope>
    <source>
        <strain evidence="2 3">NIES-3715</strain>
    </source>
</reference>
<feature type="compositionally biased region" description="Basic and acidic residues" evidence="1">
    <location>
        <begin position="552"/>
        <end position="572"/>
    </location>
</feature>
<feature type="region of interest" description="Disordered" evidence="1">
    <location>
        <begin position="514"/>
        <end position="687"/>
    </location>
</feature>
<dbReference type="SUPFAM" id="SSF52540">
    <property type="entry name" value="P-loop containing nucleoside triphosphate hydrolases"/>
    <property type="match status" value="1"/>
</dbReference>
<feature type="region of interest" description="Disordered" evidence="1">
    <location>
        <begin position="943"/>
        <end position="1021"/>
    </location>
</feature>
<feature type="region of interest" description="Disordered" evidence="1">
    <location>
        <begin position="1"/>
        <end position="93"/>
    </location>
</feature>
<feature type="region of interest" description="Disordered" evidence="1">
    <location>
        <begin position="783"/>
        <end position="815"/>
    </location>
</feature>
<name>A0AAD3DBM3_9STRA</name>
<feature type="compositionally biased region" description="Low complexity" evidence="1">
    <location>
        <begin position="968"/>
        <end position="983"/>
    </location>
</feature>
<organism evidence="2 3">
    <name type="scientific">Chaetoceros tenuissimus</name>
    <dbReference type="NCBI Taxonomy" id="426638"/>
    <lineage>
        <taxon>Eukaryota</taxon>
        <taxon>Sar</taxon>
        <taxon>Stramenopiles</taxon>
        <taxon>Ochrophyta</taxon>
        <taxon>Bacillariophyta</taxon>
        <taxon>Coscinodiscophyceae</taxon>
        <taxon>Chaetocerotophycidae</taxon>
        <taxon>Chaetocerotales</taxon>
        <taxon>Chaetocerotaceae</taxon>
        <taxon>Chaetoceros</taxon>
    </lineage>
</organism>
<dbReference type="EMBL" id="BLLK01000069">
    <property type="protein sequence ID" value="GFH60390.1"/>
    <property type="molecule type" value="Genomic_DNA"/>
</dbReference>
<dbReference type="InterPro" id="IPR027417">
    <property type="entry name" value="P-loop_NTPase"/>
</dbReference>
<feature type="compositionally biased region" description="Basic and acidic residues" evidence="1">
    <location>
        <begin position="579"/>
        <end position="602"/>
    </location>
</feature>
<dbReference type="GO" id="GO:0005634">
    <property type="term" value="C:nucleus"/>
    <property type="evidence" value="ECO:0007669"/>
    <property type="project" value="TreeGrafter"/>
</dbReference>